<evidence type="ECO:0000313" key="2">
    <source>
        <dbReference type="EMBL" id="MEQ2510740.1"/>
    </source>
</evidence>
<feature type="transmembrane region" description="Helical" evidence="1">
    <location>
        <begin position="138"/>
        <end position="159"/>
    </location>
</feature>
<reference evidence="2 3" key="1">
    <citation type="submission" date="2024-03" db="EMBL/GenBank/DDBJ databases">
        <title>Human intestinal bacterial collection.</title>
        <authorList>
            <person name="Pauvert C."/>
            <person name="Hitch T.C.A."/>
            <person name="Clavel T."/>
        </authorList>
    </citation>
    <scope>NUCLEOTIDE SEQUENCE [LARGE SCALE GENOMIC DNA]</scope>
    <source>
        <strain evidence="2 3">CLA-AA-H192</strain>
    </source>
</reference>
<protein>
    <submittedName>
        <fullName evidence="2">Uncharacterized protein</fullName>
    </submittedName>
</protein>
<keyword evidence="1" id="KW-1133">Transmembrane helix</keyword>
<evidence type="ECO:0000313" key="3">
    <source>
        <dbReference type="Proteomes" id="UP001491552"/>
    </source>
</evidence>
<evidence type="ECO:0000256" key="1">
    <source>
        <dbReference type="SAM" id="Phobius"/>
    </source>
</evidence>
<proteinExistence type="predicted"/>
<organism evidence="2 3">
    <name type="scientific">Faecousia intestinalis</name>
    <dbReference type="NCBI Taxonomy" id="3133167"/>
    <lineage>
        <taxon>Bacteria</taxon>
        <taxon>Bacillati</taxon>
        <taxon>Bacillota</taxon>
        <taxon>Clostridia</taxon>
        <taxon>Eubacteriales</taxon>
        <taxon>Oscillospiraceae</taxon>
        <taxon>Faecousia</taxon>
    </lineage>
</organism>
<accession>A0ABV1G5R2</accession>
<dbReference type="Proteomes" id="UP001491552">
    <property type="component" value="Unassembled WGS sequence"/>
</dbReference>
<sequence>MEHRHIPAAKDGSIPDAKTRFRRGQDIFLEDVWYGRCAICGELIRPPKLWYWYRNGLFLLPAAAYFPILIWLLNLAVRTDGPAYLAFVLLLLTCLSLFAISELIERAILTFGRWQEFPTGLKAKQLQFRSDRKSQKRIFIWFGISLTFYFAYFALICFFRR</sequence>
<feature type="transmembrane region" description="Helical" evidence="1">
    <location>
        <begin position="83"/>
        <end position="104"/>
    </location>
</feature>
<comment type="caution">
    <text evidence="2">The sequence shown here is derived from an EMBL/GenBank/DDBJ whole genome shotgun (WGS) entry which is preliminary data.</text>
</comment>
<keyword evidence="3" id="KW-1185">Reference proteome</keyword>
<dbReference type="EMBL" id="JBBMFF010000182">
    <property type="protein sequence ID" value="MEQ2510740.1"/>
    <property type="molecule type" value="Genomic_DNA"/>
</dbReference>
<dbReference type="RefSeq" id="WP_349135421.1">
    <property type="nucleotide sequence ID" value="NZ_JBBMFF010000182.1"/>
</dbReference>
<keyword evidence="1" id="KW-0472">Membrane</keyword>
<gene>
    <name evidence="2" type="ORF">WMO66_05675</name>
</gene>
<name>A0ABV1G5R2_9FIRM</name>
<feature type="transmembrane region" description="Helical" evidence="1">
    <location>
        <begin position="57"/>
        <end position="77"/>
    </location>
</feature>
<keyword evidence="1" id="KW-0812">Transmembrane</keyword>